<accession>A0A8J2FPL8</accession>
<evidence type="ECO:0000313" key="1">
    <source>
        <dbReference type="EMBL" id="CAF0703699.1"/>
    </source>
</evidence>
<sequence>MLGSSSPPGNSAWVSPEPVQRNVLARSLITNPIQAIHLGVAAPRKAAIFTWQESRVRRYSGDLLWATKKARRKRESNPR</sequence>
<organism evidence="1 2">
    <name type="scientific">Candidatus Methylacidithermus pantelleriae</name>
    <dbReference type="NCBI Taxonomy" id="2744239"/>
    <lineage>
        <taxon>Bacteria</taxon>
        <taxon>Pseudomonadati</taxon>
        <taxon>Verrucomicrobiota</taxon>
        <taxon>Methylacidiphilae</taxon>
        <taxon>Methylacidiphilales</taxon>
        <taxon>Methylacidiphilaceae</taxon>
        <taxon>Candidatus Methylacidithermus</taxon>
    </lineage>
</organism>
<dbReference type="AlphaFoldDB" id="A0A8J2FPL8"/>
<dbReference type="Proteomes" id="UP000663859">
    <property type="component" value="Unassembled WGS sequence"/>
</dbReference>
<gene>
    <name evidence="1" type="ORF">MPNT_60073</name>
</gene>
<protein>
    <submittedName>
        <fullName evidence="1">Uncharacterized protein</fullName>
    </submittedName>
</protein>
<reference evidence="1" key="1">
    <citation type="submission" date="2021-02" db="EMBL/GenBank/DDBJ databases">
        <authorList>
            <person name="Cremers G."/>
            <person name="Picone N."/>
        </authorList>
    </citation>
    <scope>NUCLEOTIDE SEQUENCE</scope>
    <source>
        <strain evidence="1">PQ17</strain>
    </source>
</reference>
<dbReference type="EMBL" id="CAJNOB010000056">
    <property type="protein sequence ID" value="CAF0703699.1"/>
    <property type="molecule type" value="Genomic_DNA"/>
</dbReference>
<name>A0A8J2FPL8_9BACT</name>
<proteinExistence type="predicted"/>
<keyword evidence="2" id="KW-1185">Reference proteome</keyword>
<evidence type="ECO:0000313" key="2">
    <source>
        <dbReference type="Proteomes" id="UP000663859"/>
    </source>
</evidence>
<comment type="caution">
    <text evidence="1">The sequence shown here is derived from an EMBL/GenBank/DDBJ whole genome shotgun (WGS) entry which is preliminary data.</text>
</comment>